<dbReference type="PRINTS" id="PR01959">
    <property type="entry name" value="SBIMPHPHTASE"/>
</dbReference>
<dbReference type="EMBL" id="CP002175">
    <property type="protein sequence ID" value="ADO77459.1"/>
    <property type="molecule type" value="Genomic_DNA"/>
</dbReference>
<dbReference type="PROSITE" id="PS00630">
    <property type="entry name" value="IMP_2"/>
    <property type="match status" value="1"/>
</dbReference>
<accession>E3DMX0</accession>
<dbReference type="GO" id="GO:0006020">
    <property type="term" value="P:inositol metabolic process"/>
    <property type="evidence" value="ECO:0007669"/>
    <property type="project" value="TreeGrafter"/>
</dbReference>
<evidence type="ECO:0000256" key="1">
    <source>
        <dbReference type="ARBA" id="ARBA00001033"/>
    </source>
</evidence>
<dbReference type="OrthoDB" id="9772456at2"/>
<dbReference type="Gene3D" id="3.30.540.10">
    <property type="entry name" value="Fructose-1,6-Bisphosphatase, subunit A, domain 1"/>
    <property type="match status" value="1"/>
</dbReference>
<dbReference type="SUPFAM" id="SSF56655">
    <property type="entry name" value="Carbohydrate phosphatase"/>
    <property type="match status" value="1"/>
</dbReference>
<organism evidence="9 10">
    <name type="scientific">Halanaerobium praevalens (strain ATCC 33744 / DSM 2228 / GSL)</name>
    <dbReference type="NCBI Taxonomy" id="572479"/>
    <lineage>
        <taxon>Bacteria</taxon>
        <taxon>Bacillati</taxon>
        <taxon>Bacillota</taxon>
        <taxon>Clostridia</taxon>
        <taxon>Halanaerobiales</taxon>
        <taxon>Halanaerobiaceae</taxon>
        <taxon>Halanaerobium</taxon>
    </lineage>
</organism>
<dbReference type="RefSeq" id="WP_014553486.1">
    <property type="nucleotide sequence ID" value="NC_017455.1"/>
</dbReference>
<dbReference type="HOGENOM" id="CLU_044118_0_1_9"/>
<dbReference type="InterPro" id="IPR020550">
    <property type="entry name" value="Inositol_monophosphatase_CS"/>
</dbReference>
<evidence type="ECO:0000256" key="4">
    <source>
        <dbReference type="ARBA" id="ARBA00022723"/>
    </source>
</evidence>
<dbReference type="Proteomes" id="UP000006866">
    <property type="component" value="Chromosome"/>
</dbReference>
<dbReference type="InterPro" id="IPR020583">
    <property type="entry name" value="Inositol_monoP_metal-BS"/>
</dbReference>
<evidence type="ECO:0000256" key="2">
    <source>
        <dbReference type="ARBA" id="ARBA00001946"/>
    </source>
</evidence>
<evidence type="ECO:0000256" key="8">
    <source>
        <dbReference type="RuleBase" id="RU364068"/>
    </source>
</evidence>
<keyword evidence="4 7" id="KW-0479">Metal-binding</keyword>
<comment type="catalytic activity">
    <reaction evidence="1 8">
        <text>a myo-inositol phosphate + H2O = myo-inositol + phosphate</text>
        <dbReference type="Rhea" id="RHEA:24056"/>
        <dbReference type="ChEBI" id="CHEBI:15377"/>
        <dbReference type="ChEBI" id="CHEBI:17268"/>
        <dbReference type="ChEBI" id="CHEBI:43474"/>
        <dbReference type="ChEBI" id="CHEBI:84139"/>
        <dbReference type="EC" id="3.1.3.25"/>
    </reaction>
</comment>
<reference evidence="10" key="1">
    <citation type="submission" date="2010-10" db="EMBL/GenBank/DDBJ databases">
        <title>The complete genome of Halanaerobium praevalens DSM 2228.</title>
        <authorList>
            <consortium name="US DOE Joint Genome Institute (JGI-PGF)"/>
            <person name="Lucas S."/>
            <person name="Copeland A."/>
            <person name="Lapidus A."/>
            <person name="Glavina del Rio T."/>
            <person name="Dalin E."/>
            <person name="Tice H."/>
            <person name="Bruce D."/>
            <person name="Goodwin L."/>
            <person name="Pitluck S."/>
            <person name="Kyrpides N."/>
            <person name="Mavromatis K."/>
            <person name="Ivanova N."/>
            <person name="Ovchinnikova G."/>
            <person name="Chertkov O."/>
            <person name="Detter J.C."/>
            <person name="Han C."/>
            <person name="Larimer F."/>
            <person name="Land M."/>
            <person name="Hauser L."/>
            <person name="Markowitz V."/>
            <person name="Cheng J.-F."/>
            <person name="Hugenholtz P."/>
            <person name="Woyke T."/>
            <person name="Wu D."/>
            <person name="Tindall B."/>
            <person name="Pomrenke H.G."/>
            <person name="Brambilla E."/>
            <person name="Klenk H.-P."/>
            <person name="Eisen J.A."/>
        </authorList>
    </citation>
    <scope>NUCLEOTIDE SEQUENCE [LARGE SCALE GENOMIC DNA]</scope>
    <source>
        <strain evidence="10">ATCC 33744 / DSM 2228 / GSL</strain>
    </source>
</reference>
<evidence type="ECO:0000313" key="9">
    <source>
        <dbReference type="EMBL" id="ADO77459.1"/>
    </source>
</evidence>
<dbReference type="GO" id="GO:0046854">
    <property type="term" value="P:phosphatidylinositol phosphate biosynthetic process"/>
    <property type="evidence" value="ECO:0007669"/>
    <property type="project" value="InterPro"/>
</dbReference>
<dbReference type="STRING" id="572479.Hprae_1326"/>
<keyword evidence="5 8" id="KW-0378">Hydrolase</keyword>
<dbReference type="Pfam" id="PF00459">
    <property type="entry name" value="Inositol_P"/>
    <property type="match status" value="1"/>
</dbReference>
<keyword evidence="10" id="KW-1185">Reference proteome</keyword>
<dbReference type="PRINTS" id="PR00377">
    <property type="entry name" value="IMPHPHTASES"/>
</dbReference>
<feature type="binding site" evidence="7">
    <location>
        <position position="70"/>
    </location>
    <ligand>
        <name>Mg(2+)</name>
        <dbReference type="ChEBI" id="CHEBI:18420"/>
        <label>1</label>
        <note>catalytic</note>
    </ligand>
</feature>
<dbReference type="PROSITE" id="PS00629">
    <property type="entry name" value="IMP_1"/>
    <property type="match status" value="1"/>
</dbReference>
<evidence type="ECO:0000256" key="7">
    <source>
        <dbReference type="PIRSR" id="PIRSR600760-2"/>
    </source>
</evidence>
<dbReference type="eggNOG" id="COG0483">
    <property type="taxonomic scope" value="Bacteria"/>
</dbReference>
<feature type="binding site" evidence="7">
    <location>
        <position position="86"/>
    </location>
    <ligand>
        <name>Mg(2+)</name>
        <dbReference type="ChEBI" id="CHEBI:18420"/>
        <label>1</label>
        <note>catalytic</note>
    </ligand>
</feature>
<comment type="cofactor">
    <cofactor evidence="2 7 8">
        <name>Mg(2+)</name>
        <dbReference type="ChEBI" id="CHEBI:18420"/>
    </cofactor>
</comment>
<dbReference type="CDD" id="cd01639">
    <property type="entry name" value="IMPase"/>
    <property type="match status" value="1"/>
</dbReference>
<sequence>MINLEEVAALVKKWAREIGDLQKEKLAKKNFKVKTKSTKTDLVTEIDLLSEKIIREKIKAKFPQHNILGEESHYTDNKSSYTWVIDPLDGTNNYANAYPIYAVSIALKKENKTLMGVIYLPELDEMYYAIRGKGAYKGDSKIYISQKSELETALIATGFPYDKNDSKINNLAPLNIILPQLRGIRRSGSAAFDLCSVASSRIDAFWEFKLKEWDYAAGLLIIKEAGGEVYQTEIEQSPLLIAGSKELVSKLRQKIEPIYINT</sequence>
<dbReference type="GO" id="GO:0008934">
    <property type="term" value="F:inositol monophosphate 1-phosphatase activity"/>
    <property type="evidence" value="ECO:0007669"/>
    <property type="project" value="InterPro"/>
</dbReference>
<dbReference type="PANTHER" id="PTHR20854:SF4">
    <property type="entry name" value="INOSITOL-1-MONOPHOSPHATASE-RELATED"/>
    <property type="match status" value="1"/>
</dbReference>
<dbReference type="GO" id="GO:0007165">
    <property type="term" value="P:signal transduction"/>
    <property type="evidence" value="ECO:0007669"/>
    <property type="project" value="TreeGrafter"/>
</dbReference>
<gene>
    <name evidence="9" type="ordered locus">Hprae_1326</name>
</gene>
<dbReference type="KEGG" id="hpk:Hprae_1326"/>
<dbReference type="Gene3D" id="3.40.190.80">
    <property type="match status" value="1"/>
</dbReference>
<dbReference type="AlphaFoldDB" id="E3DMX0"/>
<dbReference type="FunFam" id="3.30.540.10:FF:000003">
    <property type="entry name" value="Inositol-1-monophosphatase"/>
    <property type="match status" value="1"/>
</dbReference>
<reference evidence="9 10" key="2">
    <citation type="journal article" date="2011" name="Stand. Genomic Sci.">
        <title>Complete genome sequence of the extremely halophilic Halanaerobium praevalens type strain (GSL).</title>
        <authorList>
            <person name="Ivanova N."/>
            <person name="Sikorski J."/>
            <person name="Chertkov O."/>
            <person name="Nolan M."/>
            <person name="Lucas S."/>
            <person name="Hammon N."/>
            <person name="Deshpande S."/>
            <person name="Cheng J.F."/>
            <person name="Tapia R."/>
            <person name="Han C."/>
            <person name="Goodwin L."/>
            <person name="Pitluck S."/>
            <person name="Huntemann M."/>
            <person name="Liolios K."/>
            <person name="Pagani I."/>
            <person name="Mavromatis K."/>
            <person name="Ovchinikova G."/>
            <person name="Pati A."/>
            <person name="Chen A."/>
            <person name="Palaniappan K."/>
            <person name="Land M."/>
            <person name="Hauser L."/>
            <person name="Brambilla E.M."/>
            <person name="Kannan K.P."/>
            <person name="Rohde M."/>
            <person name="Tindall B.J."/>
            <person name="Goker M."/>
            <person name="Detter J.C."/>
            <person name="Woyke T."/>
            <person name="Bristow J."/>
            <person name="Eisen J.A."/>
            <person name="Markowitz V."/>
            <person name="Hugenholtz P."/>
            <person name="Kyrpides N.C."/>
            <person name="Klenk H.P."/>
            <person name="Lapidus A."/>
        </authorList>
    </citation>
    <scope>NUCLEOTIDE SEQUENCE [LARGE SCALE GENOMIC DNA]</scope>
    <source>
        <strain evidence="10">ATCC 33744 / DSM 2228 / GSL</strain>
    </source>
</reference>
<evidence type="ECO:0000313" key="10">
    <source>
        <dbReference type="Proteomes" id="UP000006866"/>
    </source>
</evidence>
<evidence type="ECO:0000256" key="5">
    <source>
        <dbReference type="ARBA" id="ARBA00022801"/>
    </source>
</evidence>
<feature type="binding site" evidence="7">
    <location>
        <position position="214"/>
    </location>
    <ligand>
        <name>Mg(2+)</name>
        <dbReference type="ChEBI" id="CHEBI:18420"/>
        <label>1</label>
        <note>catalytic</note>
    </ligand>
</feature>
<keyword evidence="6 7" id="KW-0460">Magnesium</keyword>
<dbReference type="GO" id="GO:0046872">
    <property type="term" value="F:metal ion binding"/>
    <property type="evidence" value="ECO:0007669"/>
    <property type="project" value="UniProtKB-KW"/>
</dbReference>
<feature type="binding site" evidence="7">
    <location>
        <position position="88"/>
    </location>
    <ligand>
        <name>Mg(2+)</name>
        <dbReference type="ChEBI" id="CHEBI:18420"/>
        <label>1</label>
        <note>catalytic</note>
    </ligand>
</feature>
<dbReference type="PANTHER" id="PTHR20854">
    <property type="entry name" value="INOSITOL MONOPHOSPHATASE"/>
    <property type="match status" value="1"/>
</dbReference>
<dbReference type="InterPro" id="IPR022337">
    <property type="entry name" value="Inositol_monophosphatase_SuhB"/>
</dbReference>
<feature type="binding site" evidence="7">
    <location>
        <position position="89"/>
    </location>
    <ligand>
        <name>Mg(2+)</name>
        <dbReference type="ChEBI" id="CHEBI:18420"/>
        <label>1</label>
        <note>catalytic</note>
    </ligand>
</feature>
<protein>
    <recommendedName>
        <fullName evidence="8">Inositol-1-monophosphatase</fullName>
        <ecNumber evidence="8">3.1.3.25</ecNumber>
    </recommendedName>
</protein>
<evidence type="ECO:0000256" key="6">
    <source>
        <dbReference type="ARBA" id="ARBA00022842"/>
    </source>
</evidence>
<name>E3DMX0_HALPG</name>
<dbReference type="PATRIC" id="fig|572479.3.peg.1341"/>
<comment type="similarity">
    <text evidence="3 8">Belongs to the inositol monophosphatase superfamily.</text>
</comment>
<dbReference type="InterPro" id="IPR033942">
    <property type="entry name" value="IMPase"/>
</dbReference>
<proteinExistence type="inferred from homology"/>
<dbReference type="InterPro" id="IPR000760">
    <property type="entry name" value="Inositol_monophosphatase-like"/>
</dbReference>
<dbReference type="EC" id="3.1.3.25" evidence="8"/>
<evidence type="ECO:0000256" key="3">
    <source>
        <dbReference type="ARBA" id="ARBA00009759"/>
    </source>
</evidence>